<proteinExistence type="predicted"/>
<evidence type="ECO:0000313" key="2">
    <source>
        <dbReference type="EMBL" id="JAD73314.1"/>
    </source>
</evidence>
<accession>A0A0A9CAI0</accession>
<reference evidence="2" key="1">
    <citation type="submission" date="2014-09" db="EMBL/GenBank/DDBJ databases">
        <authorList>
            <person name="Magalhaes I.L.F."/>
            <person name="Oliveira U."/>
            <person name="Santos F.R."/>
            <person name="Vidigal T.H.D.A."/>
            <person name="Brescovit A.D."/>
            <person name="Santos A.J."/>
        </authorList>
    </citation>
    <scope>NUCLEOTIDE SEQUENCE</scope>
    <source>
        <tissue evidence="2">Shoot tissue taken approximately 20 cm above the soil surface</tissue>
    </source>
</reference>
<name>A0A0A9CAI0_ARUDO</name>
<keyword evidence="1" id="KW-0472">Membrane</keyword>
<keyword evidence="1" id="KW-1133">Transmembrane helix</keyword>
<evidence type="ECO:0000256" key="1">
    <source>
        <dbReference type="SAM" id="Phobius"/>
    </source>
</evidence>
<organism evidence="2">
    <name type="scientific">Arundo donax</name>
    <name type="common">Giant reed</name>
    <name type="synonym">Donax arundinaceus</name>
    <dbReference type="NCBI Taxonomy" id="35708"/>
    <lineage>
        <taxon>Eukaryota</taxon>
        <taxon>Viridiplantae</taxon>
        <taxon>Streptophyta</taxon>
        <taxon>Embryophyta</taxon>
        <taxon>Tracheophyta</taxon>
        <taxon>Spermatophyta</taxon>
        <taxon>Magnoliopsida</taxon>
        <taxon>Liliopsida</taxon>
        <taxon>Poales</taxon>
        <taxon>Poaceae</taxon>
        <taxon>PACMAD clade</taxon>
        <taxon>Arundinoideae</taxon>
        <taxon>Arundineae</taxon>
        <taxon>Arundo</taxon>
    </lineage>
</organism>
<protein>
    <submittedName>
        <fullName evidence="2">Uncharacterized protein</fullName>
    </submittedName>
</protein>
<dbReference type="AlphaFoldDB" id="A0A0A9CAI0"/>
<keyword evidence="1" id="KW-0812">Transmembrane</keyword>
<feature type="transmembrane region" description="Helical" evidence="1">
    <location>
        <begin position="12"/>
        <end position="34"/>
    </location>
</feature>
<sequence>MLQVPFGFISCHMLYVRSIYVCIVEVFYAALSFVQRLHAALI</sequence>
<reference evidence="2" key="2">
    <citation type="journal article" date="2015" name="Data Brief">
        <title>Shoot transcriptome of the giant reed, Arundo donax.</title>
        <authorList>
            <person name="Barrero R.A."/>
            <person name="Guerrero F.D."/>
            <person name="Moolhuijzen P."/>
            <person name="Goolsby J.A."/>
            <person name="Tidwell J."/>
            <person name="Bellgard S.E."/>
            <person name="Bellgard M.I."/>
        </authorList>
    </citation>
    <scope>NUCLEOTIDE SEQUENCE</scope>
    <source>
        <tissue evidence="2">Shoot tissue taken approximately 20 cm above the soil surface</tissue>
    </source>
</reference>
<dbReference type="EMBL" id="GBRH01224581">
    <property type="protein sequence ID" value="JAD73314.1"/>
    <property type="molecule type" value="Transcribed_RNA"/>
</dbReference>